<dbReference type="EMBL" id="CP001359">
    <property type="protein sequence ID" value="ACL66701.1"/>
    <property type="molecule type" value="Genomic_DNA"/>
</dbReference>
<keyword evidence="8" id="KW-1185">Reference proteome</keyword>
<keyword evidence="2" id="KW-0560">Oxidoreductase</keyword>
<dbReference type="GO" id="GO:0016491">
    <property type="term" value="F:oxidoreductase activity"/>
    <property type="evidence" value="ECO:0007669"/>
    <property type="project" value="UniProtKB-KW"/>
</dbReference>
<keyword evidence="1" id="KW-0479">Metal-binding</keyword>
<evidence type="ECO:0000256" key="1">
    <source>
        <dbReference type="ARBA" id="ARBA00022723"/>
    </source>
</evidence>
<organism evidence="7 8">
    <name type="scientific">Anaeromyxobacter dehalogenans (strain ATCC BAA-258 / DSM 21875 / 2CP-1)</name>
    <dbReference type="NCBI Taxonomy" id="455488"/>
    <lineage>
        <taxon>Bacteria</taxon>
        <taxon>Pseudomonadati</taxon>
        <taxon>Myxococcota</taxon>
        <taxon>Myxococcia</taxon>
        <taxon>Myxococcales</taxon>
        <taxon>Cystobacterineae</taxon>
        <taxon>Anaeromyxobacteraceae</taxon>
        <taxon>Anaeromyxobacter</taxon>
    </lineage>
</organism>
<sequence>MRGKPIGRRQFLVRTTAAVAGAATARGALARMMRGGGGGGGTTTVTDPPVSGPLRALPVATPVSGSPGGMLHYRLEACQAPVAIDGASANAMVYRDLGAPLDGRFVAPVLRAEPGPGQRIRLEFTNGLPADPALNLLGHERHPTNVHVHGLHVSPGADAMTGLPADDVHLRIEGGGQGLTYDYDLAMQRPGSIALYHPHLHGSVAEQMWNGLVGAIDVSDGEITALDPYPATLLVLKDVTVSNGAPAPYTMLSEYMRGREGNVVTVNGQVNPYLAVTAGEVRRLRILNVSNARFYRLSLQGHPFHVVGADGGLLDRPTAARSELLMAPGERVDLLVPFGTADKGDYKLLALPYARHGNMASAQVTLLTVRIASRTRAAQALPAAVAPGTTRLSDDPALARPRFALSMGQGRGYINGITFEQLADGSIRSCEHHSMVGDDEIWEVVNESGMDHPWHQHVNDAQVLSISGGDASIARYAALYTSAPAWKDTIIIPKWGSATFRMPIRDHGGMTMFHCHILEHEDIGMMGMWHLMDDGMGGM</sequence>
<name>B8JHI9_ANAD2</name>
<dbReference type="PROSITE" id="PS00080">
    <property type="entry name" value="MULTICOPPER_OXIDASE2"/>
    <property type="match status" value="1"/>
</dbReference>
<dbReference type="Proteomes" id="UP000007089">
    <property type="component" value="Chromosome"/>
</dbReference>
<evidence type="ECO:0000259" key="5">
    <source>
        <dbReference type="Pfam" id="PF07731"/>
    </source>
</evidence>
<dbReference type="InterPro" id="IPR011706">
    <property type="entry name" value="Cu-oxidase_C"/>
</dbReference>
<accession>B8JHI9</accession>
<dbReference type="SUPFAM" id="SSF49503">
    <property type="entry name" value="Cupredoxins"/>
    <property type="match status" value="2"/>
</dbReference>
<feature type="domain" description="Plastocyanin-like" evidence="5">
    <location>
        <begin position="437"/>
        <end position="528"/>
    </location>
</feature>
<gene>
    <name evidence="7" type="ordered locus">A2cp1_3367</name>
</gene>
<dbReference type="PROSITE" id="PS51318">
    <property type="entry name" value="TAT"/>
    <property type="match status" value="1"/>
</dbReference>
<feature type="domain" description="Plastocyanin-like" evidence="4">
    <location>
        <begin position="261"/>
        <end position="358"/>
    </location>
</feature>
<proteinExistence type="predicted"/>
<evidence type="ECO:0000259" key="4">
    <source>
        <dbReference type="Pfam" id="PF00394"/>
    </source>
</evidence>
<evidence type="ECO:0000313" key="7">
    <source>
        <dbReference type="EMBL" id="ACL66701.1"/>
    </source>
</evidence>
<feature type="domain" description="Plastocyanin-like" evidence="6">
    <location>
        <begin position="139"/>
        <end position="220"/>
    </location>
</feature>
<dbReference type="HOGENOM" id="CLU_009100_2_2_7"/>
<dbReference type="CDD" id="cd13881">
    <property type="entry name" value="CuRO_2_McoC_like"/>
    <property type="match status" value="1"/>
</dbReference>
<dbReference type="InterPro" id="IPR045087">
    <property type="entry name" value="Cu-oxidase_fam"/>
</dbReference>
<evidence type="ECO:0000313" key="8">
    <source>
        <dbReference type="Proteomes" id="UP000007089"/>
    </source>
</evidence>
<evidence type="ECO:0000259" key="6">
    <source>
        <dbReference type="Pfam" id="PF07732"/>
    </source>
</evidence>
<dbReference type="InterPro" id="IPR001117">
    <property type="entry name" value="Cu-oxidase_2nd"/>
</dbReference>
<dbReference type="GO" id="GO:0005507">
    <property type="term" value="F:copper ion binding"/>
    <property type="evidence" value="ECO:0007669"/>
    <property type="project" value="InterPro"/>
</dbReference>
<evidence type="ECO:0000256" key="3">
    <source>
        <dbReference type="SAM" id="MobiDB-lite"/>
    </source>
</evidence>
<dbReference type="Pfam" id="PF00394">
    <property type="entry name" value="Cu-oxidase"/>
    <property type="match status" value="1"/>
</dbReference>
<dbReference type="InterPro" id="IPR011707">
    <property type="entry name" value="Cu-oxidase-like_N"/>
</dbReference>
<dbReference type="Gene3D" id="2.60.40.420">
    <property type="entry name" value="Cupredoxins - blue copper proteins"/>
    <property type="match status" value="3"/>
</dbReference>
<dbReference type="Pfam" id="PF07732">
    <property type="entry name" value="Cu-oxidase_3"/>
    <property type="match status" value="1"/>
</dbReference>
<dbReference type="InterPro" id="IPR002355">
    <property type="entry name" value="Cu_oxidase_Cu_BS"/>
</dbReference>
<reference evidence="7" key="1">
    <citation type="submission" date="2009-01" db="EMBL/GenBank/DDBJ databases">
        <title>Complete sequence of Anaeromyxobacter dehalogenans 2CP-1.</title>
        <authorList>
            <consortium name="US DOE Joint Genome Institute"/>
            <person name="Lucas S."/>
            <person name="Copeland A."/>
            <person name="Lapidus A."/>
            <person name="Glavina del Rio T."/>
            <person name="Dalin E."/>
            <person name="Tice H."/>
            <person name="Bruce D."/>
            <person name="Goodwin L."/>
            <person name="Pitluck S."/>
            <person name="Saunders E."/>
            <person name="Brettin T."/>
            <person name="Detter J.C."/>
            <person name="Han C."/>
            <person name="Larimer F."/>
            <person name="Land M."/>
            <person name="Hauser L."/>
            <person name="Kyrpides N."/>
            <person name="Ovchinnikova G."/>
            <person name="Beliaev A.S."/>
            <person name="Richardson P."/>
        </authorList>
    </citation>
    <scope>NUCLEOTIDE SEQUENCE</scope>
    <source>
        <strain evidence="7">2CP-1</strain>
    </source>
</reference>
<dbReference type="Pfam" id="PF07731">
    <property type="entry name" value="Cu-oxidase_2"/>
    <property type="match status" value="1"/>
</dbReference>
<dbReference type="PANTHER" id="PTHR11709:SF2">
    <property type="entry name" value="MULTICOPPER OXIDASE LPR1"/>
    <property type="match status" value="1"/>
</dbReference>
<feature type="region of interest" description="Disordered" evidence="3">
    <location>
        <begin position="33"/>
        <end position="52"/>
    </location>
</feature>
<dbReference type="AlphaFoldDB" id="B8JHI9"/>
<evidence type="ECO:0000256" key="2">
    <source>
        <dbReference type="ARBA" id="ARBA00023002"/>
    </source>
</evidence>
<dbReference type="KEGG" id="acp:A2cp1_3367"/>
<protein>
    <submittedName>
        <fullName evidence="7">Multicopper oxidase type 2</fullName>
    </submittedName>
</protein>
<dbReference type="PANTHER" id="PTHR11709">
    <property type="entry name" value="MULTI-COPPER OXIDASE"/>
    <property type="match status" value="1"/>
</dbReference>
<dbReference type="InterPro" id="IPR008972">
    <property type="entry name" value="Cupredoxin"/>
</dbReference>
<dbReference type="InterPro" id="IPR006311">
    <property type="entry name" value="TAT_signal"/>
</dbReference>